<accession>A0A7R9QS53</accession>
<proteinExistence type="predicted"/>
<sequence>MMLDTVAAGEHKRGLEIWARWHDTISNFLAQGYTRIDDTYAVVVPQQQRAAFFQLLVNDITYIYTFFKTLTGK</sequence>
<dbReference type="EMBL" id="OC923264">
    <property type="protein sequence ID" value="CAD7654742.1"/>
    <property type="molecule type" value="Genomic_DNA"/>
</dbReference>
<dbReference type="Proteomes" id="UP000728032">
    <property type="component" value="Unassembled WGS sequence"/>
</dbReference>
<organism evidence="1">
    <name type="scientific">Oppiella nova</name>
    <dbReference type="NCBI Taxonomy" id="334625"/>
    <lineage>
        <taxon>Eukaryota</taxon>
        <taxon>Metazoa</taxon>
        <taxon>Ecdysozoa</taxon>
        <taxon>Arthropoda</taxon>
        <taxon>Chelicerata</taxon>
        <taxon>Arachnida</taxon>
        <taxon>Acari</taxon>
        <taxon>Acariformes</taxon>
        <taxon>Sarcoptiformes</taxon>
        <taxon>Oribatida</taxon>
        <taxon>Brachypylina</taxon>
        <taxon>Oppioidea</taxon>
        <taxon>Oppiidae</taxon>
        <taxon>Oppiella</taxon>
    </lineage>
</organism>
<dbReference type="EMBL" id="CAJPVJ010008439">
    <property type="protein sequence ID" value="CAG2171929.1"/>
    <property type="molecule type" value="Genomic_DNA"/>
</dbReference>
<keyword evidence="2" id="KW-1185">Reference proteome</keyword>
<evidence type="ECO:0000313" key="2">
    <source>
        <dbReference type="Proteomes" id="UP000728032"/>
    </source>
</evidence>
<reference evidence="1" key="1">
    <citation type="submission" date="2020-11" db="EMBL/GenBank/DDBJ databases">
        <authorList>
            <person name="Tran Van P."/>
        </authorList>
    </citation>
    <scope>NUCLEOTIDE SEQUENCE</scope>
</reference>
<dbReference type="AlphaFoldDB" id="A0A7R9QS53"/>
<gene>
    <name evidence="1" type="ORF">ONB1V03_LOCUS11387</name>
</gene>
<name>A0A7R9QS53_9ACAR</name>
<protein>
    <submittedName>
        <fullName evidence="1">Uncharacterized protein</fullName>
    </submittedName>
</protein>
<evidence type="ECO:0000313" key="1">
    <source>
        <dbReference type="EMBL" id="CAD7654742.1"/>
    </source>
</evidence>